<dbReference type="EMBL" id="CAVMBE010000017">
    <property type="protein sequence ID" value="CAK3964116.1"/>
    <property type="molecule type" value="Genomic_DNA"/>
</dbReference>
<reference evidence="1" key="1">
    <citation type="submission" date="2023-11" db="EMBL/GenBank/DDBJ databases">
        <authorList>
            <person name="Alioto T."/>
            <person name="Alioto T."/>
            <person name="Gomez Garrido J."/>
        </authorList>
    </citation>
    <scope>NUCLEOTIDE SEQUENCE</scope>
</reference>
<sequence length="74" mass="8100">MAADDESLTERTEGEVWVPGDWRSVEQLTGITTAHLLSSGTGLVTPSSISYVIEYSLKEVLERVSSDCEMSYGE</sequence>
<protein>
    <submittedName>
        <fullName evidence="1">Uncharacterized protein</fullName>
    </submittedName>
</protein>
<proteinExistence type="predicted"/>
<comment type="caution">
    <text evidence="1">The sequence shown here is derived from an EMBL/GenBank/DDBJ whole genome shotgun (WGS) entry which is preliminary data.</text>
</comment>
<accession>A0AAI8YWW9</accession>
<evidence type="ECO:0000313" key="1">
    <source>
        <dbReference type="EMBL" id="CAK3964116.1"/>
    </source>
</evidence>
<evidence type="ECO:0000313" key="2">
    <source>
        <dbReference type="Proteomes" id="UP001296104"/>
    </source>
</evidence>
<dbReference type="Proteomes" id="UP001296104">
    <property type="component" value="Unassembled WGS sequence"/>
</dbReference>
<dbReference type="AlphaFoldDB" id="A0AAI8YWW9"/>
<name>A0AAI8YWW9_9PEZI</name>
<keyword evidence="2" id="KW-1185">Reference proteome</keyword>
<organism evidence="1 2">
    <name type="scientific">Lecanosticta acicola</name>
    <dbReference type="NCBI Taxonomy" id="111012"/>
    <lineage>
        <taxon>Eukaryota</taxon>
        <taxon>Fungi</taxon>
        <taxon>Dikarya</taxon>
        <taxon>Ascomycota</taxon>
        <taxon>Pezizomycotina</taxon>
        <taxon>Dothideomycetes</taxon>
        <taxon>Dothideomycetidae</taxon>
        <taxon>Mycosphaerellales</taxon>
        <taxon>Mycosphaerellaceae</taxon>
        <taxon>Lecanosticta</taxon>
    </lineage>
</organism>
<gene>
    <name evidence="1" type="ORF">LECACI_7A003481</name>
</gene>